<reference evidence="1 2" key="1">
    <citation type="submission" date="2024-02" db="EMBL/GenBank/DDBJ databases">
        <title>High-quality chromosome-scale genome assembly of Pensacola bahiagrass (Paspalum notatum Flugge var. saurae).</title>
        <authorList>
            <person name="Vega J.M."/>
            <person name="Podio M."/>
            <person name="Orjuela J."/>
            <person name="Siena L.A."/>
            <person name="Pessino S.C."/>
            <person name="Combes M.C."/>
            <person name="Mariac C."/>
            <person name="Albertini E."/>
            <person name="Pupilli F."/>
            <person name="Ortiz J.P.A."/>
            <person name="Leblanc O."/>
        </authorList>
    </citation>
    <scope>NUCLEOTIDE SEQUENCE [LARGE SCALE GENOMIC DNA]</scope>
    <source>
        <strain evidence="1">R1</strain>
        <tissue evidence="1">Leaf</tissue>
    </source>
</reference>
<sequence>MTDGSGHGGAVASPARLLAQRRPGALPRALGEWGRESRHRLAGDWNHTRGYPSPGVRGAAASSFALEPTLRYTWRGLSSSARLSAAPVVDHGCHCLVALGFVLGG</sequence>
<evidence type="ECO:0000313" key="1">
    <source>
        <dbReference type="EMBL" id="WVZ87599.1"/>
    </source>
</evidence>
<dbReference type="Proteomes" id="UP001341281">
    <property type="component" value="Chromosome 07"/>
</dbReference>
<accession>A0AAQ3U8N3</accession>
<gene>
    <name evidence="1" type="ORF">U9M48_034210</name>
</gene>
<proteinExistence type="predicted"/>
<evidence type="ECO:0000313" key="2">
    <source>
        <dbReference type="Proteomes" id="UP001341281"/>
    </source>
</evidence>
<protein>
    <submittedName>
        <fullName evidence="1">Uncharacterized protein</fullName>
    </submittedName>
</protein>
<organism evidence="1 2">
    <name type="scientific">Paspalum notatum var. saurae</name>
    <dbReference type="NCBI Taxonomy" id="547442"/>
    <lineage>
        <taxon>Eukaryota</taxon>
        <taxon>Viridiplantae</taxon>
        <taxon>Streptophyta</taxon>
        <taxon>Embryophyta</taxon>
        <taxon>Tracheophyta</taxon>
        <taxon>Spermatophyta</taxon>
        <taxon>Magnoliopsida</taxon>
        <taxon>Liliopsida</taxon>
        <taxon>Poales</taxon>
        <taxon>Poaceae</taxon>
        <taxon>PACMAD clade</taxon>
        <taxon>Panicoideae</taxon>
        <taxon>Andropogonodae</taxon>
        <taxon>Paspaleae</taxon>
        <taxon>Paspalinae</taxon>
        <taxon>Paspalum</taxon>
    </lineage>
</organism>
<dbReference type="AlphaFoldDB" id="A0AAQ3U8N3"/>
<keyword evidence="2" id="KW-1185">Reference proteome</keyword>
<name>A0AAQ3U8N3_PASNO</name>
<dbReference type="EMBL" id="CP144751">
    <property type="protein sequence ID" value="WVZ87599.1"/>
    <property type="molecule type" value="Genomic_DNA"/>
</dbReference>